<organism evidence="1 2">
    <name type="scientific">Clonorchis sinensis</name>
    <name type="common">Chinese liver fluke</name>
    <dbReference type="NCBI Taxonomy" id="79923"/>
    <lineage>
        <taxon>Eukaryota</taxon>
        <taxon>Metazoa</taxon>
        <taxon>Spiralia</taxon>
        <taxon>Lophotrochozoa</taxon>
        <taxon>Platyhelminthes</taxon>
        <taxon>Trematoda</taxon>
        <taxon>Digenea</taxon>
        <taxon>Opisthorchiida</taxon>
        <taxon>Opisthorchiata</taxon>
        <taxon>Opisthorchiidae</taxon>
        <taxon>Clonorchis</taxon>
    </lineage>
</organism>
<dbReference type="Proteomes" id="UP000286415">
    <property type="component" value="Unassembled WGS sequence"/>
</dbReference>
<sequence length="203" mass="22180">MSHLRPRRAVDRILHLIPANRVEEERQMNSLDTATRGCVILLTDVQTPIIDADFLTHYNLSVDVRNKRLSKSQLDSCLGLINPVSKYHFKDPSPVWLIKCIATHGGMSRNTGMSPKSTAPNKIITPATDTDRLRAATLGVEMSANFPTTTAATTKTSRPPSLVTSYSTAEATTIKSPASFGIYNETVTTNPPAITATTTVTRR</sequence>
<comment type="caution">
    <text evidence="1">The sequence shown here is derived from an EMBL/GenBank/DDBJ whole genome shotgun (WGS) entry which is preliminary data.</text>
</comment>
<name>A0A3R7FIW3_CLOSI</name>
<dbReference type="OrthoDB" id="6276451at2759"/>
<reference evidence="1 2" key="2">
    <citation type="journal article" date="2021" name="Genomics">
        <title>High-quality reference genome for Clonorchis sinensis.</title>
        <authorList>
            <person name="Young N.D."/>
            <person name="Stroehlein A.J."/>
            <person name="Kinkar L."/>
            <person name="Wang T."/>
            <person name="Sohn W.M."/>
            <person name="Chang B.C.H."/>
            <person name="Kaur P."/>
            <person name="Weisz D."/>
            <person name="Dudchenko O."/>
            <person name="Aiden E.L."/>
            <person name="Korhonen P.K."/>
            <person name="Gasser R.B."/>
        </authorList>
    </citation>
    <scope>NUCLEOTIDE SEQUENCE [LARGE SCALE GENOMIC DNA]</scope>
    <source>
        <strain evidence="1">Cs-k2</strain>
    </source>
</reference>
<proteinExistence type="predicted"/>
<dbReference type="InParanoid" id="A0A3R7FIW3"/>
<evidence type="ECO:0000313" key="2">
    <source>
        <dbReference type="Proteomes" id="UP000286415"/>
    </source>
</evidence>
<reference evidence="1 2" key="1">
    <citation type="journal article" date="2018" name="Biotechnol. Adv.">
        <title>Improved genomic resources and new bioinformatic workflow for the carcinogenic parasite Clonorchis sinensis: Biotechnological implications.</title>
        <authorList>
            <person name="Wang D."/>
            <person name="Korhonen P.K."/>
            <person name="Gasser R.B."/>
            <person name="Young N.D."/>
        </authorList>
    </citation>
    <scope>NUCLEOTIDE SEQUENCE [LARGE SCALE GENOMIC DNA]</scope>
    <source>
        <strain evidence="1">Cs-k2</strain>
    </source>
</reference>
<evidence type="ECO:0000313" key="1">
    <source>
        <dbReference type="EMBL" id="KAG5451929.1"/>
    </source>
</evidence>
<accession>A0A3R7FIW3</accession>
<dbReference type="EMBL" id="NIRI02000042">
    <property type="protein sequence ID" value="KAG5451929.1"/>
    <property type="molecule type" value="Genomic_DNA"/>
</dbReference>
<protein>
    <submittedName>
        <fullName evidence="1">Uncharacterized protein</fullName>
    </submittedName>
</protein>
<dbReference type="STRING" id="79923.A0A3R7FIW3"/>
<dbReference type="AlphaFoldDB" id="A0A3R7FIW3"/>
<gene>
    <name evidence="1" type="ORF">CSKR_112282</name>
</gene>
<keyword evidence="2" id="KW-1185">Reference proteome</keyword>